<evidence type="ECO:0000256" key="1">
    <source>
        <dbReference type="SAM" id="Phobius"/>
    </source>
</evidence>
<evidence type="ECO:0000313" key="2">
    <source>
        <dbReference type="EMBL" id="KAF9072685.1"/>
    </source>
</evidence>
<keyword evidence="3" id="KW-1185">Reference proteome</keyword>
<name>A0A9P5Q323_9AGAR</name>
<keyword evidence="1" id="KW-0472">Membrane</keyword>
<dbReference type="EMBL" id="JADNRY010000022">
    <property type="protein sequence ID" value="KAF9072685.1"/>
    <property type="molecule type" value="Genomic_DNA"/>
</dbReference>
<feature type="transmembrane region" description="Helical" evidence="1">
    <location>
        <begin position="26"/>
        <end position="45"/>
    </location>
</feature>
<evidence type="ECO:0000313" key="3">
    <source>
        <dbReference type="Proteomes" id="UP000772434"/>
    </source>
</evidence>
<gene>
    <name evidence="2" type="ORF">BDP27DRAFT_1319807</name>
</gene>
<comment type="caution">
    <text evidence="2">The sequence shown here is derived from an EMBL/GenBank/DDBJ whole genome shotgun (WGS) entry which is preliminary data.</text>
</comment>
<keyword evidence="1" id="KW-0812">Transmembrane</keyword>
<organism evidence="2 3">
    <name type="scientific">Rhodocollybia butyracea</name>
    <dbReference type="NCBI Taxonomy" id="206335"/>
    <lineage>
        <taxon>Eukaryota</taxon>
        <taxon>Fungi</taxon>
        <taxon>Dikarya</taxon>
        <taxon>Basidiomycota</taxon>
        <taxon>Agaricomycotina</taxon>
        <taxon>Agaricomycetes</taxon>
        <taxon>Agaricomycetidae</taxon>
        <taxon>Agaricales</taxon>
        <taxon>Marasmiineae</taxon>
        <taxon>Omphalotaceae</taxon>
        <taxon>Rhodocollybia</taxon>
    </lineage>
</organism>
<sequence>MHAVIQESTFQEKLLENTALNIWPQFPKSTLVALVSIASLGTSFCRRRKKNTRPSLKRSPKLAY</sequence>
<reference evidence="2" key="1">
    <citation type="submission" date="2020-11" db="EMBL/GenBank/DDBJ databases">
        <authorList>
            <consortium name="DOE Joint Genome Institute"/>
            <person name="Ahrendt S."/>
            <person name="Riley R."/>
            <person name="Andreopoulos W."/>
            <person name="Labutti K."/>
            <person name="Pangilinan J."/>
            <person name="Ruiz-Duenas F.J."/>
            <person name="Barrasa J.M."/>
            <person name="Sanchez-Garcia M."/>
            <person name="Camarero S."/>
            <person name="Miyauchi S."/>
            <person name="Serrano A."/>
            <person name="Linde D."/>
            <person name="Babiker R."/>
            <person name="Drula E."/>
            <person name="Ayuso-Fernandez I."/>
            <person name="Pacheco R."/>
            <person name="Padilla G."/>
            <person name="Ferreira P."/>
            <person name="Barriuso J."/>
            <person name="Kellner H."/>
            <person name="Castanera R."/>
            <person name="Alfaro M."/>
            <person name="Ramirez L."/>
            <person name="Pisabarro A.G."/>
            <person name="Kuo A."/>
            <person name="Tritt A."/>
            <person name="Lipzen A."/>
            <person name="He G."/>
            <person name="Yan M."/>
            <person name="Ng V."/>
            <person name="Cullen D."/>
            <person name="Martin F."/>
            <person name="Rosso M.-N."/>
            <person name="Henrissat B."/>
            <person name="Hibbett D."/>
            <person name="Martinez A.T."/>
            <person name="Grigoriev I.V."/>
        </authorList>
    </citation>
    <scope>NUCLEOTIDE SEQUENCE</scope>
    <source>
        <strain evidence="2">AH 40177</strain>
    </source>
</reference>
<keyword evidence="1" id="KW-1133">Transmembrane helix</keyword>
<proteinExistence type="predicted"/>
<dbReference type="Proteomes" id="UP000772434">
    <property type="component" value="Unassembled WGS sequence"/>
</dbReference>
<dbReference type="AlphaFoldDB" id="A0A9P5Q323"/>
<accession>A0A9P5Q323</accession>
<protein>
    <submittedName>
        <fullName evidence="2">Uncharacterized protein</fullName>
    </submittedName>
</protein>